<sequence length="219" mass="25334">MPKHAESLRVLTCTSRFRKYPGVIEITGCGLAIERRRHHRLNRSIGRSDFRIWRGIEWNGMVSLLLGELKRYCLNHEVGQRRRSVTVHKRHAATSADNTRPVRKGRNGEPNIRPDGPRCILQKQRHSGIGIYRHQADDERARQPRHRYSPPWHDDVIGVRPRCLRSCSRAEGSRESERERERERGMGTAGRRERMKRLNAEALSGQSVGDGRGQRGRGR</sequence>
<name>A0A2R6X4T1_MARPO</name>
<feature type="compositionally biased region" description="Basic and acidic residues" evidence="1">
    <location>
        <begin position="171"/>
        <end position="199"/>
    </location>
</feature>
<accession>A0A2R6X4T1</accession>
<dbReference type="Gramene" id="Mp1g08500.1">
    <property type="protein sequence ID" value="Mp1g08500.1.cds"/>
    <property type="gene ID" value="Mp1g08500"/>
</dbReference>
<protein>
    <submittedName>
        <fullName evidence="2">Uncharacterized protein</fullName>
    </submittedName>
</protein>
<dbReference type="AlphaFoldDB" id="A0A2R6X4T1"/>
<feature type="region of interest" description="Disordered" evidence="1">
    <location>
        <begin position="89"/>
        <end position="119"/>
    </location>
</feature>
<proteinExistence type="predicted"/>
<organism evidence="2 3">
    <name type="scientific">Marchantia polymorpha</name>
    <name type="common">Common liverwort</name>
    <name type="synonym">Marchantia aquatica</name>
    <dbReference type="NCBI Taxonomy" id="3197"/>
    <lineage>
        <taxon>Eukaryota</taxon>
        <taxon>Viridiplantae</taxon>
        <taxon>Streptophyta</taxon>
        <taxon>Embryophyta</taxon>
        <taxon>Marchantiophyta</taxon>
        <taxon>Marchantiopsida</taxon>
        <taxon>Marchantiidae</taxon>
        <taxon>Marchantiales</taxon>
        <taxon>Marchantiaceae</taxon>
        <taxon>Marchantia</taxon>
    </lineage>
</organism>
<evidence type="ECO:0000313" key="2">
    <source>
        <dbReference type="EMBL" id="PTQ41110.1"/>
    </source>
</evidence>
<feature type="region of interest" description="Disordered" evidence="1">
    <location>
        <begin position="135"/>
        <end position="219"/>
    </location>
</feature>
<reference evidence="3" key="1">
    <citation type="journal article" date="2017" name="Cell">
        <title>Insights into land plant evolution garnered from the Marchantia polymorpha genome.</title>
        <authorList>
            <person name="Bowman J.L."/>
            <person name="Kohchi T."/>
            <person name="Yamato K.T."/>
            <person name="Jenkins J."/>
            <person name="Shu S."/>
            <person name="Ishizaki K."/>
            <person name="Yamaoka S."/>
            <person name="Nishihama R."/>
            <person name="Nakamura Y."/>
            <person name="Berger F."/>
            <person name="Adam C."/>
            <person name="Aki S.S."/>
            <person name="Althoff F."/>
            <person name="Araki T."/>
            <person name="Arteaga-Vazquez M.A."/>
            <person name="Balasubrmanian S."/>
            <person name="Barry K."/>
            <person name="Bauer D."/>
            <person name="Boehm C.R."/>
            <person name="Briginshaw L."/>
            <person name="Caballero-Perez J."/>
            <person name="Catarino B."/>
            <person name="Chen F."/>
            <person name="Chiyoda S."/>
            <person name="Chovatia M."/>
            <person name="Davies K.M."/>
            <person name="Delmans M."/>
            <person name="Demura T."/>
            <person name="Dierschke T."/>
            <person name="Dolan L."/>
            <person name="Dorantes-Acosta A.E."/>
            <person name="Eklund D.M."/>
            <person name="Florent S.N."/>
            <person name="Flores-Sandoval E."/>
            <person name="Fujiyama A."/>
            <person name="Fukuzawa H."/>
            <person name="Galik B."/>
            <person name="Grimanelli D."/>
            <person name="Grimwood J."/>
            <person name="Grossniklaus U."/>
            <person name="Hamada T."/>
            <person name="Haseloff J."/>
            <person name="Hetherington A.J."/>
            <person name="Higo A."/>
            <person name="Hirakawa Y."/>
            <person name="Hundley H.N."/>
            <person name="Ikeda Y."/>
            <person name="Inoue K."/>
            <person name="Inoue S.I."/>
            <person name="Ishida S."/>
            <person name="Jia Q."/>
            <person name="Kakita M."/>
            <person name="Kanazawa T."/>
            <person name="Kawai Y."/>
            <person name="Kawashima T."/>
            <person name="Kennedy M."/>
            <person name="Kinose K."/>
            <person name="Kinoshita T."/>
            <person name="Kohara Y."/>
            <person name="Koide E."/>
            <person name="Komatsu K."/>
            <person name="Kopischke S."/>
            <person name="Kubo M."/>
            <person name="Kyozuka J."/>
            <person name="Lagercrantz U."/>
            <person name="Lin S.S."/>
            <person name="Lindquist E."/>
            <person name="Lipzen A.M."/>
            <person name="Lu C.W."/>
            <person name="De Luna E."/>
            <person name="Martienssen R.A."/>
            <person name="Minamino N."/>
            <person name="Mizutani M."/>
            <person name="Mizutani M."/>
            <person name="Mochizuki N."/>
            <person name="Monte I."/>
            <person name="Mosher R."/>
            <person name="Nagasaki H."/>
            <person name="Nakagami H."/>
            <person name="Naramoto S."/>
            <person name="Nishitani K."/>
            <person name="Ohtani M."/>
            <person name="Okamoto T."/>
            <person name="Okumura M."/>
            <person name="Phillips J."/>
            <person name="Pollak B."/>
            <person name="Reinders A."/>
            <person name="Rovekamp M."/>
            <person name="Sano R."/>
            <person name="Sawa S."/>
            <person name="Schmid M.W."/>
            <person name="Shirakawa M."/>
            <person name="Solano R."/>
            <person name="Spunde A."/>
            <person name="Suetsugu N."/>
            <person name="Sugano S."/>
            <person name="Sugiyama A."/>
            <person name="Sun R."/>
            <person name="Suzuki Y."/>
            <person name="Takenaka M."/>
            <person name="Takezawa D."/>
            <person name="Tomogane H."/>
            <person name="Tsuzuki M."/>
            <person name="Ueda T."/>
            <person name="Umeda M."/>
            <person name="Ward J.M."/>
            <person name="Watanabe Y."/>
            <person name="Yazaki K."/>
            <person name="Yokoyama R."/>
            <person name="Yoshitake Y."/>
            <person name="Yotsui I."/>
            <person name="Zachgo S."/>
            <person name="Schmutz J."/>
        </authorList>
    </citation>
    <scope>NUCLEOTIDE SEQUENCE [LARGE SCALE GENOMIC DNA]</scope>
    <source>
        <strain evidence="3">Tak-1</strain>
    </source>
</reference>
<evidence type="ECO:0000313" key="3">
    <source>
        <dbReference type="Proteomes" id="UP000244005"/>
    </source>
</evidence>
<dbReference type="EMBL" id="KZ772708">
    <property type="protein sequence ID" value="PTQ41110.1"/>
    <property type="molecule type" value="Genomic_DNA"/>
</dbReference>
<gene>
    <name evidence="2" type="ORF">MARPO_0036s0093</name>
</gene>
<keyword evidence="3" id="KW-1185">Reference proteome</keyword>
<dbReference type="Proteomes" id="UP000244005">
    <property type="component" value="Unassembled WGS sequence"/>
</dbReference>
<evidence type="ECO:0000256" key="1">
    <source>
        <dbReference type="SAM" id="MobiDB-lite"/>
    </source>
</evidence>